<dbReference type="EMBL" id="JABSTQ010009855">
    <property type="protein sequence ID" value="KAG0425365.1"/>
    <property type="molecule type" value="Genomic_DNA"/>
</dbReference>
<name>A0AC60PX84_IXOPE</name>
<sequence>MRAARRLYGVSCFCSPLARLLVQPPLAAESRRLSSRRLQFAYARKMLVLPSSLPSPTTCDGGEHAELLGGACRMCVIAEAAGSLHTRRRPGAAERVADFRPRQDGRCRRTSTRRPAEPGFLMRAWSRTSPDAGSEGRLRLQWPAFPSPPVTCTHVRSGRGRLCARHRVRSNGDERQLDLDADAQPRISSGIDQQLQANAFTIAALMTDNLPKLHKDLQLSSPEFKALHFKDPCHLLNNALEDGIKTSLLKVVQEFVVHFPALLKSSRELRRKFGLVCVAMDKTIKSLKTVCPSSGDVSPLLPEKSNVRSRVVPQPQVRGTNGRAVGSGRSNSDKHASGDKENVDNDVEEVNLRMGRYMQQWSVVDAVCPPRAWVPQFQCGLGHGGLGSS</sequence>
<protein>
    <submittedName>
        <fullName evidence="1">Uncharacterized protein</fullName>
    </submittedName>
</protein>
<organism evidence="1 2">
    <name type="scientific">Ixodes persulcatus</name>
    <name type="common">Taiga tick</name>
    <dbReference type="NCBI Taxonomy" id="34615"/>
    <lineage>
        <taxon>Eukaryota</taxon>
        <taxon>Metazoa</taxon>
        <taxon>Ecdysozoa</taxon>
        <taxon>Arthropoda</taxon>
        <taxon>Chelicerata</taxon>
        <taxon>Arachnida</taxon>
        <taxon>Acari</taxon>
        <taxon>Parasitiformes</taxon>
        <taxon>Ixodida</taxon>
        <taxon>Ixodoidea</taxon>
        <taxon>Ixodidae</taxon>
        <taxon>Ixodinae</taxon>
        <taxon>Ixodes</taxon>
    </lineage>
</organism>
<reference evidence="1 2" key="1">
    <citation type="journal article" date="2020" name="Cell">
        <title>Large-Scale Comparative Analyses of Tick Genomes Elucidate Their Genetic Diversity and Vector Capacities.</title>
        <authorList>
            <consortium name="Tick Genome and Microbiome Consortium (TIGMIC)"/>
            <person name="Jia N."/>
            <person name="Wang J."/>
            <person name="Shi W."/>
            <person name="Du L."/>
            <person name="Sun Y."/>
            <person name="Zhan W."/>
            <person name="Jiang J.F."/>
            <person name="Wang Q."/>
            <person name="Zhang B."/>
            <person name="Ji P."/>
            <person name="Bell-Sakyi L."/>
            <person name="Cui X.M."/>
            <person name="Yuan T.T."/>
            <person name="Jiang B.G."/>
            <person name="Yang W.F."/>
            <person name="Lam T.T."/>
            <person name="Chang Q.C."/>
            <person name="Ding S.J."/>
            <person name="Wang X.J."/>
            <person name="Zhu J.G."/>
            <person name="Ruan X.D."/>
            <person name="Zhao L."/>
            <person name="Wei J.T."/>
            <person name="Ye R.Z."/>
            <person name="Que T.C."/>
            <person name="Du C.H."/>
            <person name="Zhou Y.H."/>
            <person name="Cheng J.X."/>
            <person name="Dai P.F."/>
            <person name="Guo W.B."/>
            <person name="Han X.H."/>
            <person name="Huang E.J."/>
            <person name="Li L.F."/>
            <person name="Wei W."/>
            <person name="Gao Y.C."/>
            <person name="Liu J.Z."/>
            <person name="Shao H.Z."/>
            <person name="Wang X."/>
            <person name="Wang C.C."/>
            <person name="Yang T.C."/>
            <person name="Huo Q.B."/>
            <person name="Li W."/>
            <person name="Chen H.Y."/>
            <person name="Chen S.E."/>
            <person name="Zhou L.G."/>
            <person name="Ni X.B."/>
            <person name="Tian J.H."/>
            <person name="Sheng Y."/>
            <person name="Liu T."/>
            <person name="Pan Y.S."/>
            <person name="Xia L.Y."/>
            <person name="Li J."/>
            <person name="Zhao F."/>
            <person name="Cao W.C."/>
        </authorList>
    </citation>
    <scope>NUCLEOTIDE SEQUENCE [LARGE SCALE GENOMIC DNA]</scope>
    <source>
        <strain evidence="1">Iper-2018</strain>
    </source>
</reference>
<dbReference type="Proteomes" id="UP000805193">
    <property type="component" value="Unassembled WGS sequence"/>
</dbReference>
<comment type="caution">
    <text evidence="1">The sequence shown here is derived from an EMBL/GenBank/DDBJ whole genome shotgun (WGS) entry which is preliminary data.</text>
</comment>
<keyword evidence="2" id="KW-1185">Reference proteome</keyword>
<gene>
    <name evidence="1" type="ORF">HPB47_027466</name>
</gene>
<accession>A0AC60PX84</accession>
<proteinExistence type="predicted"/>
<evidence type="ECO:0000313" key="1">
    <source>
        <dbReference type="EMBL" id="KAG0425365.1"/>
    </source>
</evidence>
<evidence type="ECO:0000313" key="2">
    <source>
        <dbReference type="Proteomes" id="UP000805193"/>
    </source>
</evidence>